<name>A0ABN9X297_9DINO</name>
<evidence type="ECO:0000313" key="1">
    <source>
        <dbReference type="EMBL" id="CAK0891956.1"/>
    </source>
</evidence>
<gene>
    <name evidence="1" type="ORF">PCOR1329_LOCUS71735</name>
</gene>
<dbReference type="Proteomes" id="UP001189429">
    <property type="component" value="Unassembled WGS sequence"/>
</dbReference>
<accession>A0ABN9X297</accession>
<protein>
    <submittedName>
        <fullName evidence="1">Uncharacterized protein</fullName>
    </submittedName>
</protein>
<proteinExistence type="predicted"/>
<reference evidence="1" key="1">
    <citation type="submission" date="2023-10" db="EMBL/GenBank/DDBJ databases">
        <authorList>
            <person name="Chen Y."/>
            <person name="Shah S."/>
            <person name="Dougan E. K."/>
            <person name="Thang M."/>
            <person name="Chan C."/>
        </authorList>
    </citation>
    <scope>NUCLEOTIDE SEQUENCE [LARGE SCALE GENOMIC DNA]</scope>
</reference>
<feature type="non-terminal residue" evidence="1">
    <location>
        <position position="138"/>
    </location>
</feature>
<dbReference type="EMBL" id="CAUYUJ010019540">
    <property type="protein sequence ID" value="CAK0891956.1"/>
    <property type="molecule type" value="Genomic_DNA"/>
</dbReference>
<feature type="non-terminal residue" evidence="1">
    <location>
        <position position="1"/>
    </location>
</feature>
<evidence type="ECO:0000313" key="2">
    <source>
        <dbReference type="Proteomes" id="UP001189429"/>
    </source>
</evidence>
<keyword evidence="2" id="KW-1185">Reference proteome</keyword>
<organism evidence="1 2">
    <name type="scientific">Prorocentrum cordatum</name>
    <dbReference type="NCBI Taxonomy" id="2364126"/>
    <lineage>
        <taxon>Eukaryota</taxon>
        <taxon>Sar</taxon>
        <taxon>Alveolata</taxon>
        <taxon>Dinophyceae</taxon>
        <taxon>Prorocentrales</taxon>
        <taxon>Prorocentraceae</taxon>
        <taxon>Prorocentrum</taxon>
    </lineage>
</organism>
<sequence length="138" mass="15879">GQMPVNEMQYRQFIAYVKRFGHLAEHGSHNIMNPAQSPGVFHTEQTFMTNEFGTPGQPSAMWPTGVFNAGSATAPEGTYLYDGDDSDTTDDDGEANAVLFQREDDEPDMSQWSNNDQAEFYYQKYKRYRKKWRRFVGK</sequence>
<comment type="caution">
    <text evidence="1">The sequence shown here is derived from an EMBL/GenBank/DDBJ whole genome shotgun (WGS) entry which is preliminary data.</text>
</comment>